<dbReference type="Proteomes" id="UP000657385">
    <property type="component" value="Unassembled WGS sequence"/>
</dbReference>
<evidence type="ECO:0000313" key="3">
    <source>
        <dbReference type="Proteomes" id="UP000657385"/>
    </source>
</evidence>
<dbReference type="InterPro" id="IPR029058">
    <property type="entry name" value="AB_hydrolase_fold"/>
</dbReference>
<dbReference type="SUPFAM" id="SSF53474">
    <property type="entry name" value="alpha/beta-Hydrolases"/>
    <property type="match status" value="1"/>
</dbReference>
<dbReference type="PANTHER" id="PTHR37017">
    <property type="entry name" value="AB HYDROLASE-1 DOMAIN-CONTAINING PROTEIN-RELATED"/>
    <property type="match status" value="1"/>
</dbReference>
<evidence type="ECO:0000259" key="1">
    <source>
        <dbReference type="Pfam" id="PF12697"/>
    </source>
</evidence>
<evidence type="ECO:0000313" key="2">
    <source>
        <dbReference type="EMBL" id="MBF9073161.1"/>
    </source>
</evidence>
<protein>
    <submittedName>
        <fullName evidence="2">Alpha/beta hydrolase</fullName>
    </submittedName>
</protein>
<dbReference type="InterPro" id="IPR000073">
    <property type="entry name" value="AB_hydrolase_1"/>
</dbReference>
<comment type="caution">
    <text evidence="2">The sequence shown here is derived from an EMBL/GenBank/DDBJ whole genome shotgun (WGS) entry which is preliminary data.</text>
</comment>
<dbReference type="EMBL" id="JADPRT010000020">
    <property type="protein sequence ID" value="MBF9073161.1"/>
    <property type="molecule type" value="Genomic_DNA"/>
</dbReference>
<accession>A0A931FIQ6</accession>
<name>A0A931FIQ6_9ACTN</name>
<proteinExistence type="predicted"/>
<organism evidence="2 3">
    <name type="scientific">Streptacidiphilus fuscans</name>
    <dbReference type="NCBI Taxonomy" id="2789292"/>
    <lineage>
        <taxon>Bacteria</taxon>
        <taxon>Bacillati</taxon>
        <taxon>Actinomycetota</taxon>
        <taxon>Actinomycetes</taxon>
        <taxon>Kitasatosporales</taxon>
        <taxon>Streptomycetaceae</taxon>
        <taxon>Streptacidiphilus</taxon>
    </lineage>
</organism>
<keyword evidence="3" id="KW-1185">Reference proteome</keyword>
<reference evidence="2" key="1">
    <citation type="submission" date="2020-11" db="EMBL/GenBank/DDBJ databases">
        <title>Isolation and identification of active actinomycetes.</title>
        <authorList>
            <person name="Yu B."/>
        </authorList>
    </citation>
    <scope>NUCLEOTIDE SEQUENCE</scope>
    <source>
        <strain evidence="2">NEAU-YB345</strain>
    </source>
</reference>
<feature type="domain" description="AB hydrolase-1" evidence="1">
    <location>
        <begin position="4"/>
        <end position="195"/>
    </location>
</feature>
<sequence>MTTFVLIPGACHGGWWFEPLARRLREHGHQAYSVTLTGLGDRAHLMTASVNLDTHIQDVISLLENEQIEDAVLVGHSYAGMVVTGAADRAADRIDALVYVDAFVPGDGDSAWYLTNDAQRRWYIDGASADGLGIAPMPFFDPRSTPHPLASAVQRLRLVDPMRKFRRRDYLYAAEFPESPFASTYERLRDDPDWHAHALKSGHNVMKDALEELLRILLETVPTS</sequence>
<dbReference type="InterPro" id="IPR052897">
    <property type="entry name" value="Sec-Metab_Biosynth_Hydrolase"/>
</dbReference>
<dbReference type="Gene3D" id="3.40.50.1820">
    <property type="entry name" value="alpha/beta hydrolase"/>
    <property type="match status" value="1"/>
</dbReference>
<keyword evidence="2" id="KW-0378">Hydrolase</keyword>
<dbReference type="AlphaFoldDB" id="A0A931FIQ6"/>
<dbReference type="GO" id="GO:0016787">
    <property type="term" value="F:hydrolase activity"/>
    <property type="evidence" value="ECO:0007669"/>
    <property type="project" value="UniProtKB-KW"/>
</dbReference>
<gene>
    <name evidence="2" type="ORF">I2501_34625</name>
</gene>
<dbReference type="Pfam" id="PF12697">
    <property type="entry name" value="Abhydrolase_6"/>
    <property type="match status" value="1"/>
</dbReference>
<dbReference type="PANTHER" id="PTHR37017:SF11">
    <property type="entry name" value="ESTERASE_LIPASE_THIOESTERASE DOMAIN-CONTAINING PROTEIN"/>
    <property type="match status" value="1"/>
</dbReference>